<dbReference type="PIRSF" id="PIRSF036939">
    <property type="entry name" value="PanK_long"/>
    <property type="match status" value="1"/>
</dbReference>
<dbReference type="GeneID" id="180779"/>
<dbReference type="UCSC" id="C42D8.3">
    <property type="organism name" value="c. elegans"/>
</dbReference>
<dbReference type="PIR" id="T15791">
    <property type="entry name" value="T15791"/>
</dbReference>
<comment type="catalytic activity">
    <reaction evidence="11">
        <text>(R)-4'-phosphopantetheine + H2O = (R)-pantetheine + phosphate</text>
        <dbReference type="Rhea" id="RHEA:68328"/>
        <dbReference type="ChEBI" id="CHEBI:15377"/>
        <dbReference type="ChEBI" id="CHEBI:16753"/>
        <dbReference type="ChEBI" id="CHEBI:43474"/>
        <dbReference type="ChEBI" id="CHEBI:61723"/>
    </reaction>
    <physiologicalReaction direction="left-to-right" evidence="11">
        <dbReference type="Rhea" id="RHEA:68329"/>
    </physiologicalReaction>
</comment>
<dbReference type="CTD" id="180779"/>
<dbReference type="eggNOG" id="KOG4584">
    <property type="taxonomic scope" value="Eukaryota"/>
</dbReference>
<keyword evidence="6" id="KW-0533">Nickel</keyword>
<evidence type="ECO:0000256" key="15">
    <source>
        <dbReference type="ARBA" id="ARBA00046055"/>
    </source>
</evidence>
<dbReference type="FunCoup" id="Q18580">
    <property type="interactions" value="1625"/>
</dbReference>
<keyword evidence="7" id="KW-0479">Metal-binding</keyword>
<evidence type="ECO:0000256" key="2">
    <source>
        <dbReference type="ARBA" id="ARBA00001967"/>
    </source>
</evidence>
<dbReference type="GO" id="GO:0005829">
    <property type="term" value="C:cytosol"/>
    <property type="evidence" value="ECO:0000318"/>
    <property type="project" value="GO_Central"/>
</dbReference>
<keyword evidence="16" id="KW-0173">Coenzyme A biosynthesis</keyword>
<protein>
    <recommendedName>
        <fullName evidence="5">4'-phosphopantetheine phosphatase</fullName>
    </recommendedName>
    <alternativeName>
        <fullName evidence="14">Inactive pantothenic acid kinase 4</fullName>
    </alternativeName>
</protein>
<keyword evidence="19" id="KW-1185">Reference proteome</keyword>
<dbReference type="InterPro" id="IPR002791">
    <property type="entry name" value="ARMT1-like_metal-bd"/>
</dbReference>
<dbReference type="InParanoid" id="Q18580"/>
<dbReference type="Gene3D" id="1.20.1700.10">
    <property type="entry name" value="AF1104-like"/>
    <property type="match status" value="1"/>
</dbReference>
<dbReference type="OMA" id="LNEYKYW"/>
<dbReference type="FunFam" id="3.40.50.10880:FF:000001">
    <property type="entry name" value="Pantothenate kinase 4"/>
    <property type="match status" value="1"/>
</dbReference>
<dbReference type="eggNOG" id="KOG2201">
    <property type="taxonomic scope" value="Eukaryota"/>
</dbReference>
<dbReference type="PeptideAtlas" id="Q18580"/>
<dbReference type="WormBase" id="C42D8.3">
    <property type="protein sequence ID" value="CE04204"/>
    <property type="gene ID" value="WBGene00006862"/>
    <property type="gene designation" value="pnk-4"/>
</dbReference>
<dbReference type="RefSeq" id="NP_508866.1">
    <property type="nucleotide sequence ID" value="NM_076465.5"/>
</dbReference>
<keyword evidence="21" id="KW-1267">Proteomics identification</keyword>
<dbReference type="PANTHER" id="PTHR12280">
    <property type="entry name" value="PANTOTHENATE KINASE"/>
    <property type="match status" value="1"/>
</dbReference>
<evidence type="ECO:0000313" key="19">
    <source>
        <dbReference type="Proteomes" id="UP000001940"/>
    </source>
</evidence>
<dbReference type="SUPFAM" id="SSF111321">
    <property type="entry name" value="AF1104-like"/>
    <property type="match status" value="1"/>
</dbReference>
<evidence type="ECO:0000256" key="7">
    <source>
        <dbReference type="ARBA" id="ARBA00022723"/>
    </source>
</evidence>
<keyword evidence="16" id="KW-0067">ATP-binding</keyword>
<dbReference type="GO" id="GO:0005634">
    <property type="term" value="C:nucleus"/>
    <property type="evidence" value="ECO:0000318"/>
    <property type="project" value="GO_Central"/>
</dbReference>
<name>Q18580_CAEEL</name>
<dbReference type="AlphaFoldDB" id="Q18580"/>
<dbReference type="GO" id="GO:0005524">
    <property type="term" value="F:ATP binding"/>
    <property type="evidence" value="ECO:0007669"/>
    <property type="project" value="UniProtKB-UniRule"/>
</dbReference>
<accession>Q18580</accession>
<proteinExistence type="evidence at protein level"/>
<evidence type="ECO:0000256" key="3">
    <source>
        <dbReference type="ARBA" id="ARBA00005538"/>
    </source>
</evidence>
<dbReference type="Bgee" id="WBGene00006862">
    <property type="expression patterns" value="Expressed in embryo and 4 other cell types or tissues"/>
</dbReference>
<evidence type="ECO:0000256" key="12">
    <source>
        <dbReference type="ARBA" id="ARBA00029319"/>
    </source>
</evidence>
<dbReference type="InterPro" id="IPR004567">
    <property type="entry name" value="Type_II_PanK"/>
</dbReference>
<comment type="subunit">
    <text evidence="4">Homodimer. Interacts with PKM.</text>
</comment>
<dbReference type="Pfam" id="PF03630">
    <property type="entry name" value="Fumble"/>
    <property type="match status" value="1"/>
</dbReference>
<dbReference type="PANTHER" id="PTHR12280:SF35">
    <property type="entry name" value="4'-PHOSPHOPANTETHEINE PHOSPHATASE"/>
    <property type="match status" value="1"/>
</dbReference>
<dbReference type="Pfam" id="PF01937">
    <property type="entry name" value="ARMT1-like_dom"/>
    <property type="match status" value="1"/>
</dbReference>
<keyword evidence="9" id="KW-0944">Nitration</keyword>
<evidence type="ECO:0000313" key="18">
    <source>
        <dbReference type="EMBL" id="CCD65564.1"/>
    </source>
</evidence>
<comment type="catalytic activity">
    <reaction evidence="12">
        <text>(R)-4'-phosphopantetheine sulfonate + H2O = (R)-pantetheine sulfonate + phosphate</text>
        <dbReference type="Rhea" id="RHEA:68336"/>
        <dbReference type="ChEBI" id="CHEBI:15377"/>
        <dbReference type="ChEBI" id="CHEBI:43474"/>
        <dbReference type="ChEBI" id="CHEBI:177300"/>
        <dbReference type="ChEBI" id="CHEBI:177301"/>
    </reaction>
    <physiologicalReaction direction="left-to-right" evidence="12">
        <dbReference type="Rhea" id="RHEA:68337"/>
    </physiologicalReaction>
</comment>
<evidence type="ECO:0000256" key="10">
    <source>
        <dbReference type="ARBA" id="ARBA00023211"/>
    </source>
</evidence>
<dbReference type="AGR" id="WB:WBGene00006862"/>
<keyword evidence="16" id="KW-0547">Nucleotide-binding</keyword>
<reference evidence="18 19" key="1">
    <citation type="journal article" date="1998" name="Science">
        <title>Genome sequence of the nematode C. elegans: a platform for investigating biology.</title>
        <authorList>
            <consortium name="The C. elegans sequencing consortium"/>
            <person name="Sulson J.E."/>
            <person name="Waterston R."/>
        </authorList>
    </citation>
    <scope>NUCLEOTIDE SEQUENCE [LARGE SCALE GENOMIC DNA]</scope>
    <source>
        <strain evidence="18 19">Bristol N2</strain>
    </source>
</reference>
<dbReference type="Proteomes" id="UP000001940">
    <property type="component" value="Chromosome X"/>
</dbReference>
<evidence type="ECO:0000256" key="8">
    <source>
        <dbReference type="ARBA" id="ARBA00022801"/>
    </source>
</evidence>
<evidence type="ECO:0000313" key="20">
    <source>
        <dbReference type="WormBase" id="C42D8.3"/>
    </source>
</evidence>
<comment type="catalytic activity">
    <reaction evidence="13">
        <text>(R)-4'-phospho-S-sulfopantetheine + H2O = (R)-S-sulfopantetheine + phosphate</text>
        <dbReference type="Rhea" id="RHEA:68340"/>
        <dbReference type="ChEBI" id="CHEBI:15377"/>
        <dbReference type="ChEBI" id="CHEBI:43474"/>
        <dbReference type="ChEBI" id="CHEBI:177302"/>
        <dbReference type="ChEBI" id="CHEBI:177303"/>
    </reaction>
    <physiologicalReaction direction="left-to-right" evidence="13">
        <dbReference type="Rhea" id="RHEA:68341"/>
    </physiologicalReaction>
</comment>
<evidence type="ECO:0000256" key="1">
    <source>
        <dbReference type="ARBA" id="ARBA00001936"/>
    </source>
</evidence>
<dbReference type="InterPro" id="IPR015844">
    <property type="entry name" value="PanK_long"/>
</dbReference>
<dbReference type="EMBL" id="BX284606">
    <property type="protein sequence ID" value="CCD65564.1"/>
    <property type="molecule type" value="Genomic_DNA"/>
</dbReference>
<keyword evidence="10" id="KW-0464">Manganese</keyword>
<comment type="cofactor">
    <cofactor evidence="1">
        <name>Mn(2+)</name>
        <dbReference type="ChEBI" id="CHEBI:29035"/>
    </cofactor>
</comment>
<dbReference type="STRING" id="6239.C42D8.3.1"/>
<dbReference type="OrthoDB" id="498611at2759"/>
<evidence type="ECO:0000256" key="4">
    <source>
        <dbReference type="ARBA" id="ARBA00011388"/>
    </source>
</evidence>
<evidence type="ECO:0007829" key="21">
    <source>
        <dbReference type="PeptideAtlas" id="Q18580"/>
    </source>
</evidence>
<evidence type="ECO:0000256" key="5">
    <source>
        <dbReference type="ARBA" id="ARBA00019490"/>
    </source>
</evidence>
<organism evidence="18 19">
    <name type="scientific">Caenorhabditis elegans</name>
    <dbReference type="NCBI Taxonomy" id="6239"/>
    <lineage>
        <taxon>Eukaryota</taxon>
        <taxon>Metazoa</taxon>
        <taxon>Ecdysozoa</taxon>
        <taxon>Nematoda</taxon>
        <taxon>Chromadorea</taxon>
        <taxon>Rhabditida</taxon>
        <taxon>Rhabditina</taxon>
        <taxon>Rhabditomorpha</taxon>
        <taxon>Rhabditoidea</taxon>
        <taxon>Rhabditidae</taxon>
        <taxon>Peloderinae</taxon>
        <taxon>Caenorhabditis</taxon>
    </lineage>
</organism>
<evidence type="ECO:0000256" key="16">
    <source>
        <dbReference type="PIRNR" id="PIRNR036939"/>
    </source>
</evidence>
<evidence type="ECO:0000256" key="6">
    <source>
        <dbReference type="ARBA" id="ARBA00022596"/>
    </source>
</evidence>
<dbReference type="InterPro" id="IPR035073">
    <property type="entry name" value="At2g17340_3_helix_bundle"/>
</dbReference>
<comment type="function">
    <text evidence="15">Phosphatase which shows a preference for 4'-phosphopantetheine and its oxidatively damaged forms (sulfonate or S-sulfonate), providing strong indirect evidence that the phosphatase activity pre-empts damage in the coenzyme A (CoA) pathway. Hydrolyzing excess 4'-phosphopantetheine could constitute a directed overflow mechanism to prevent its oxidation to the S-sulfonate, sulfonate, or other forms. Hydrolyzing 4'-phosphopantetheine sulfonate or S-sulfonate would forestall their conversion to inactive forms of CoA and acyl carrier protein. May play a role in the physiological regulation of CoA intracellular levels.</text>
</comment>
<dbReference type="PhylomeDB" id="Q18580"/>
<feature type="domain" description="Damage-control phosphatase ARMT1-like metal-binding" evidence="17">
    <location>
        <begin position="424"/>
        <end position="740"/>
    </location>
</feature>
<evidence type="ECO:0000256" key="9">
    <source>
        <dbReference type="ARBA" id="ARBA00023074"/>
    </source>
</evidence>
<gene>
    <name evidence="18 20" type="primary">pnk-4</name>
    <name evidence="20" type="ORF">C42D8.3</name>
    <name evidence="18" type="ORF">CELE_C42D8.3</name>
</gene>
<comment type="cofactor">
    <cofactor evidence="2">
        <name>Ni(2+)</name>
        <dbReference type="ChEBI" id="CHEBI:49786"/>
    </cofactor>
</comment>
<dbReference type="KEGG" id="cel:CELE_C42D8.3"/>
<evidence type="ECO:0000256" key="11">
    <source>
        <dbReference type="ARBA" id="ARBA00029312"/>
    </source>
</evidence>
<dbReference type="GO" id="GO:0015937">
    <property type="term" value="P:coenzyme A biosynthetic process"/>
    <property type="evidence" value="ECO:0000318"/>
    <property type="project" value="GO_Central"/>
</dbReference>
<dbReference type="InterPro" id="IPR043129">
    <property type="entry name" value="ATPase_NBD"/>
</dbReference>
<dbReference type="InterPro" id="IPR036075">
    <property type="entry name" value="ARMT-1-like_metal-bd_sf"/>
</dbReference>
<dbReference type="GO" id="GO:0016787">
    <property type="term" value="F:hydrolase activity"/>
    <property type="evidence" value="ECO:0007669"/>
    <property type="project" value="UniProtKB-KW"/>
</dbReference>
<dbReference type="SUPFAM" id="SSF53067">
    <property type="entry name" value="Actin-like ATPase domain"/>
    <property type="match status" value="1"/>
</dbReference>
<dbReference type="SMR" id="Q18580"/>
<evidence type="ECO:0000259" key="17">
    <source>
        <dbReference type="Pfam" id="PF01937"/>
    </source>
</evidence>
<evidence type="ECO:0000256" key="14">
    <source>
        <dbReference type="ARBA" id="ARBA00032948"/>
    </source>
</evidence>
<comment type="similarity">
    <text evidence="3">In the N-terminal section; belongs to the type II pantothenate kinase family.</text>
</comment>
<keyword evidence="8" id="KW-0378">Hydrolase</keyword>
<dbReference type="HOGENOM" id="CLU_012496_1_1_1"/>
<sequence length="755" mass="85776">MDIAQRKIDFHRLVRDAPMITHICFDACSKTVKIVYSSSVPLSHTTLECTRILSKQSEDRIYCIQVQYPDFPLILNFFGENCPLLKGTTVDFVVTASQNAEIEEVIRKVLDVELRHVDAFNGLVNGTSFLLRNIEAECFTYSFDESQEYEFQTLNNDSMFPYLLINIRTGVSVVLVEGENQFKRLGGSSIGGGSFLGLTELITGVSDIEEMMDRALQGSPDEFDIFIRDIYGDRASNFNMDPHLLAASFGRVTRGETVRRAENFDEQSKNNAILSLLRMILYNVSQLAYMLSEISNVKRVFFNGFLVRNRPIVMKTLSFACNYWSSGKLRAYFLRHENYTTGLGAFLENFPNADLYWKEYCSGSTALGRFVPVEPLETGFKTQTFALRCTGFKAAPFALLVDQDGKPDTIDFNKDEEARNFWIEILDKTINDITKFAIASQENCSNKEDLTNRAEDFQSDFVKTMDIIKEHHVAYGNSNARNMLEVREQILQEKGFDDIYVQKKHAENCTAIAELPRVLAKIDELKNTGDEKTVLEYVSRGLLAGNVFDWGAKEVVKMMNSESGLTFQTAIDHVENRPWLFDGFDSFYKKHKEYKSVLIFVDNSGFDYILGIIPFARELLRNGSRVIICANTSPALNDLTYREMVELAPELKNADSDLAKFIDSNQMMFVQTGQESPCMDARRVHQDLNETVKKFNTDLVVIEGMGRALHTNFNVQFKCDSLKAAVIKTQWLADRLGGKMFSVVFKHEHGVSVTN</sequence>
<dbReference type="GO" id="GO:0046872">
    <property type="term" value="F:metal ion binding"/>
    <property type="evidence" value="ECO:0007669"/>
    <property type="project" value="UniProtKB-KW"/>
</dbReference>
<dbReference type="Gene3D" id="3.30.420.40">
    <property type="match status" value="1"/>
</dbReference>
<comment type="similarity">
    <text evidence="16">Belongs to the type II pantothenate kinase family.</text>
</comment>
<evidence type="ECO:0000256" key="13">
    <source>
        <dbReference type="ARBA" id="ARBA00029347"/>
    </source>
</evidence>
<dbReference type="PaxDb" id="6239-C42D8.3"/>
<dbReference type="Gene3D" id="6.10.10.60">
    <property type="match status" value="1"/>
</dbReference>
<dbReference type="Gene3D" id="3.40.50.10880">
    <property type="entry name" value="Uncharacterised protein PF01937, DUF89, domain 3"/>
    <property type="match status" value="1"/>
</dbReference>